<proteinExistence type="predicted"/>
<dbReference type="GO" id="GO:0016787">
    <property type="term" value="F:hydrolase activity"/>
    <property type="evidence" value="ECO:0007669"/>
    <property type="project" value="UniProtKB-KW"/>
</dbReference>
<dbReference type="RefSeq" id="WP_377578440.1">
    <property type="nucleotide sequence ID" value="NZ_JBHTMP010000089.1"/>
</dbReference>
<feature type="compositionally biased region" description="Basic and acidic residues" evidence="1">
    <location>
        <begin position="61"/>
        <end position="81"/>
    </location>
</feature>
<dbReference type="InterPro" id="IPR016047">
    <property type="entry name" value="M23ase_b-sheet_dom"/>
</dbReference>
<gene>
    <name evidence="4" type="ORF">ACFQ4H_31815</name>
</gene>
<keyword evidence="2" id="KW-1133">Transmembrane helix</keyword>
<feature type="transmembrane region" description="Helical" evidence="2">
    <location>
        <begin position="28"/>
        <end position="49"/>
    </location>
</feature>
<dbReference type="EMBL" id="JBHTMP010000089">
    <property type="protein sequence ID" value="MFD1325678.1"/>
    <property type="molecule type" value="Genomic_DNA"/>
</dbReference>
<keyword evidence="2" id="KW-0472">Membrane</keyword>
<feature type="compositionally biased region" description="Polar residues" evidence="1">
    <location>
        <begin position="117"/>
        <end position="126"/>
    </location>
</feature>
<dbReference type="InterPro" id="IPR011055">
    <property type="entry name" value="Dup_hybrid_motif"/>
</dbReference>
<dbReference type="EC" id="3.4.24.-" evidence="4"/>
<reference evidence="5" key="1">
    <citation type="journal article" date="2019" name="Int. J. Syst. Evol. Microbiol.">
        <title>The Global Catalogue of Microorganisms (GCM) 10K type strain sequencing project: providing services to taxonomists for standard genome sequencing and annotation.</title>
        <authorList>
            <consortium name="The Broad Institute Genomics Platform"/>
            <consortium name="The Broad Institute Genome Sequencing Center for Infectious Disease"/>
            <person name="Wu L."/>
            <person name="Ma J."/>
        </authorList>
    </citation>
    <scope>NUCLEOTIDE SEQUENCE [LARGE SCALE GENOMIC DNA]</scope>
    <source>
        <strain evidence="5">JCM 31037</strain>
    </source>
</reference>
<dbReference type="Pfam" id="PF01551">
    <property type="entry name" value="Peptidase_M23"/>
    <property type="match status" value="1"/>
</dbReference>
<keyword evidence="5" id="KW-1185">Reference proteome</keyword>
<dbReference type="Gene3D" id="2.70.70.10">
    <property type="entry name" value="Glucose Permease (Domain IIA)"/>
    <property type="match status" value="1"/>
</dbReference>
<feature type="region of interest" description="Disordered" evidence="1">
    <location>
        <begin position="48"/>
        <end position="138"/>
    </location>
</feature>
<dbReference type="SUPFAM" id="SSF51261">
    <property type="entry name" value="Duplicated hybrid motif"/>
    <property type="match status" value="1"/>
</dbReference>
<organism evidence="4 5">
    <name type="scientific">Micromonospora sonneratiae</name>
    <dbReference type="NCBI Taxonomy" id="1184706"/>
    <lineage>
        <taxon>Bacteria</taxon>
        <taxon>Bacillati</taxon>
        <taxon>Actinomycetota</taxon>
        <taxon>Actinomycetes</taxon>
        <taxon>Micromonosporales</taxon>
        <taxon>Micromonosporaceae</taxon>
        <taxon>Micromonospora</taxon>
    </lineage>
</organism>
<protein>
    <submittedName>
        <fullName evidence="4">M23 family metallopeptidase</fullName>
        <ecNumber evidence="4">3.4.24.-</ecNumber>
    </submittedName>
</protein>
<dbReference type="Proteomes" id="UP001597260">
    <property type="component" value="Unassembled WGS sequence"/>
</dbReference>
<accession>A0ABW3YP50</accession>
<keyword evidence="2" id="KW-0812">Transmembrane</keyword>
<dbReference type="PANTHER" id="PTHR21666:SF270">
    <property type="entry name" value="MUREIN HYDROLASE ACTIVATOR ENVC"/>
    <property type="match status" value="1"/>
</dbReference>
<comment type="caution">
    <text evidence="4">The sequence shown here is derived from an EMBL/GenBank/DDBJ whole genome shotgun (WGS) entry which is preliminary data.</text>
</comment>
<keyword evidence="4" id="KW-0378">Hydrolase</keyword>
<evidence type="ECO:0000256" key="1">
    <source>
        <dbReference type="SAM" id="MobiDB-lite"/>
    </source>
</evidence>
<feature type="compositionally biased region" description="Low complexity" evidence="1">
    <location>
        <begin position="89"/>
        <end position="107"/>
    </location>
</feature>
<feature type="domain" description="M23ase beta-sheet core" evidence="3">
    <location>
        <begin position="157"/>
        <end position="245"/>
    </location>
</feature>
<dbReference type="CDD" id="cd12797">
    <property type="entry name" value="M23_peptidase"/>
    <property type="match status" value="1"/>
</dbReference>
<name>A0ABW3YP50_9ACTN</name>
<sequence length="265" mass="27386">MENHTDAPEHDAEVGRHRLPRKLAGRTPYLAAALVALVGLGIAGVSAAVTPDGGSDSSVAMDERARVEAADRANRSERDSAAEPTPSATDTTLVSPSPSTSTPAGETATKESKPAAQESTPAQKKATTVAKPKADWVHPMPGAETTSCFGQRWGVLHAGIDLALPANTPIRAAAAGTVTTAGWAFTGYGISVVIDHGNGYLTHYAHMNATAVSVGQKVSPGTVIGYEGSTGDSTGPHLHFEVHNGLWNQLDPGPWMRARGVNLGC</sequence>
<dbReference type="PANTHER" id="PTHR21666">
    <property type="entry name" value="PEPTIDASE-RELATED"/>
    <property type="match status" value="1"/>
</dbReference>
<evidence type="ECO:0000313" key="5">
    <source>
        <dbReference type="Proteomes" id="UP001597260"/>
    </source>
</evidence>
<dbReference type="InterPro" id="IPR050570">
    <property type="entry name" value="Cell_wall_metabolism_enzyme"/>
</dbReference>
<evidence type="ECO:0000256" key="2">
    <source>
        <dbReference type="SAM" id="Phobius"/>
    </source>
</evidence>
<evidence type="ECO:0000313" key="4">
    <source>
        <dbReference type="EMBL" id="MFD1325678.1"/>
    </source>
</evidence>
<evidence type="ECO:0000259" key="3">
    <source>
        <dbReference type="Pfam" id="PF01551"/>
    </source>
</evidence>